<reference evidence="1" key="1">
    <citation type="journal article" date="2020" name="Stud. Mycol.">
        <title>101 Dothideomycetes genomes: a test case for predicting lifestyles and emergence of pathogens.</title>
        <authorList>
            <person name="Haridas S."/>
            <person name="Albert R."/>
            <person name="Binder M."/>
            <person name="Bloem J."/>
            <person name="Labutti K."/>
            <person name="Salamov A."/>
            <person name="Andreopoulos B."/>
            <person name="Baker S."/>
            <person name="Barry K."/>
            <person name="Bills G."/>
            <person name="Bluhm B."/>
            <person name="Cannon C."/>
            <person name="Castanera R."/>
            <person name="Culley D."/>
            <person name="Daum C."/>
            <person name="Ezra D."/>
            <person name="Gonzalez J."/>
            <person name="Henrissat B."/>
            <person name="Kuo A."/>
            <person name="Liang C."/>
            <person name="Lipzen A."/>
            <person name="Lutzoni F."/>
            <person name="Magnuson J."/>
            <person name="Mondo S."/>
            <person name="Nolan M."/>
            <person name="Ohm R."/>
            <person name="Pangilinan J."/>
            <person name="Park H.-J."/>
            <person name="Ramirez L."/>
            <person name="Alfaro M."/>
            <person name="Sun H."/>
            <person name="Tritt A."/>
            <person name="Yoshinaga Y."/>
            <person name="Zwiers L.-H."/>
            <person name="Turgeon B."/>
            <person name="Goodwin S."/>
            <person name="Spatafora J."/>
            <person name="Crous P."/>
            <person name="Grigoriev I."/>
        </authorList>
    </citation>
    <scope>NUCLEOTIDE SEQUENCE</scope>
    <source>
        <strain evidence="1">CBS 175.79</strain>
    </source>
</reference>
<evidence type="ECO:0000313" key="1">
    <source>
        <dbReference type="EMBL" id="KAF2015624.1"/>
    </source>
</evidence>
<gene>
    <name evidence="1" type="ORF">BU24DRAFT_182102</name>
</gene>
<dbReference type="EMBL" id="ML978069">
    <property type="protein sequence ID" value="KAF2015624.1"/>
    <property type="molecule type" value="Genomic_DNA"/>
</dbReference>
<organism evidence="1 2">
    <name type="scientific">Aaosphaeria arxii CBS 175.79</name>
    <dbReference type="NCBI Taxonomy" id="1450172"/>
    <lineage>
        <taxon>Eukaryota</taxon>
        <taxon>Fungi</taxon>
        <taxon>Dikarya</taxon>
        <taxon>Ascomycota</taxon>
        <taxon>Pezizomycotina</taxon>
        <taxon>Dothideomycetes</taxon>
        <taxon>Pleosporomycetidae</taxon>
        <taxon>Pleosporales</taxon>
        <taxon>Pleosporales incertae sedis</taxon>
        <taxon>Aaosphaeria</taxon>
    </lineage>
</organism>
<protein>
    <submittedName>
        <fullName evidence="1">Uncharacterized protein</fullName>
    </submittedName>
</protein>
<dbReference type="RefSeq" id="XP_033383963.1">
    <property type="nucleotide sequence ID" value="XM_033521632.1"/>
</dbReference>
<dbReference type="AlphaFoldDB" id="A0A6A5XTQ1"/>
<sequence length="216" mass="24911">MPDDLIKPGCLFGTWPYTSPHGLCFLLDTILHGHRMPSGRGCLERFSHELVTSILGIWKANVVDFLLTTFVTVWIHEELLDCCQMDRETALELDWSVYPERRLDAEASNWTGIFSKLNSGYGTLKLDWTLCLALEYFLMSTFLLLLLQRTISYVTFLSLQRSIFMLSYYCYSDLFLCCFPIFTADHFSCSLLLSSSYGFVDGVWCLREEEFVTTCI</sequence>
<name>A0A6A5XTQ1_9PLEO</name>
<dbReference type="GeneID" id="54279029"/>
<evidence type="ECO:0000313" key="2">
    <source>
        <dbReference type="Proteomes" id="UP000799778"/>
    </source>
</evidence>
<dbReference type="Proteomes" id="UP000799778">
    <property type="component" value="Unassembled WGS sequence"/>
</dbReference>
<proteinExistence type="predicted"/>
<accession>A0A6A5XTQ1</accession>
<keyword evidence="2" id="KW-1185">Reference proteome</keyword>